<dbReference type="AlphaFoldDB" id="A0A8X6IPC1"/>
<comment type="caution">
    <text evidence="1">The sequence shown here is derived from an EMBL/GenBank/DDBJ whole genome shotgun (WGS) entry which is preliminary data.</text>
</comment>
<evidence type="ECO:0000313" key="1">
    <source>
        <dbReference type="EMBL" id="GFS54584.1"/>
    </source>
</evidence>
<organism evidence="1 2">
    <name type="scientific">Nephila pilipes</name>
    <name type="common">Giant wood spider</name>
    <name type="synonym">Nephila maculata</name>
    <dbReference type="NCBI Taxonomy" id="299642"/>
    <lineage>
        <taxon>Eukaryota</taxon>
        <taxon>Metazoa</taxon>
        <taxon>Ecdysozoa</taxon>
        <taxon>Arthropoda</taxon>
        <taxon>Chelicerata</taxon>
        <taxon>Arachnida</taxon>
        <taxon>Araneae</taxon>
        <taxon>Araneomorphae</taxon>
        <taxon>Entelegynae</taxon>
        <taxon>Araneoidea</taxon>
        <taxon>Nephilidae</taxon>
        <taxon>Nephila</taxon>
    </lineage>
</organism>
<name>A0A8X6IPC1_NEPPI</name>
<proteinExistence type="predicted"/>
<protein>
    <submittedName>
        <fullName evidence="1">Uncharacterized protein</fullName>
    </submittedName>
</protein>
<keyword evidence="2" id="KW-1185">Reference proteome</keyword>
<dbReference type="EMBL" id="BMAW01092394">
    <property type="protein sequence ID" value="GFS54584.1"/>
    <property type="molecule type" value="Genomic_DNA"/>
</dbReference>
<reference evidence="1" key="1">
    <citation type="submission" date="2020-08" db="EMBL/GenBank/DDBJ databases">
        <title>Multicomponent nature underlies the extraordinary mechanical properties of spider dragline silk.</title>
        <authorList>
            <person name="Kono N."/>
            <person name="Nakamura H."/>
            <person name="Mori M."/>
            <person name="Yoshida Y."/>
            <person name="Ohtoshi R."/>
            <person name="Malay A.D."/>
            <person name="Moran D.A.P."/>
            <person name="Tomita M."/>
            <person name="Numata K."/>
            <person name="Arakawa K."/>
        </authorList>
    </citation>
    <scope>NUCLEOTIDE SEQUENCE</scope>
</reference>
<feature type="non-terminal residue" evidence="1">
    <location>
        <position position="85"/>
    </location>
</feature>
<gene>
    <name evidence="1" type="ORF">NPIL_399281</name>
</gene>
<evidence type="ECO:0000313" key="2">
    <source>
        <dbReference type="Proteomes" id="UP000887013"/>
    </source>
</evidence>
<dbReference type="Proteomes" id="UP000887013">
    <property type="component" value="Unassembled WGS sequence"/>
</dbReference>
<accession>A0A8X6IPC1</accession>
<sequence length="85" mass="9638">MMLNIPPIQKHCFPSWYIQNPITPQQKMFFRSIQVLLSLALMAIGVSAKYGDDGFVLKVLDCISKSRLQSLCDGFLDCKQNFAQP</sequence>